<dbReference type="GO" id="GO:0120330">
    <property type="term" value="C:rixosome complex"/>
    <property type="evidence" value="ECO:0007669"/>
    <property type="project" value="UniProtKB-UniRule"/>
</dbReference>
<evidence type="ECO:0000256" key="1">
    <source>
        <dbReference type="ARBA" id="ARBA00004123"/>
    </source>
</evidence>
<dbReference type="EMBL" id="ML120414">
    <property type="protein sequence ID" value="RPA96425.1"/>
    <property type="molecule type" value="Genomic_DNA"/>
</dbReference>
<keyword evidence="7" id="KW-1185">Reference proteome</keyword>
<dbReference type="GO" id="GO:0006364">
    <property type="term" value="P:rRNA processing"/>
    <property type="evidence" value="ECO:0007669"/>
    <property type="project" value="UniProtKB-UniRule"/>
</dbReference>
<dbReference type="PANTHER" id="PTHR16056:SF2">
    <property type="entry name" value="TESTIS-EXPRESSED PROTEIN 10"/>
    <property type="match status" value="1"/>
</dbReference>
<evidence type="ECO:0000256" key="2">
    <source>
        <dbReference type="ARBA" id="ARBA00023242"/>
    </source>
</evidence>
<dbReference type="AlphaFoldDB" id="A0A3N4JDS6"/>
<dbReference type="Proteomes" id="UP000276215">
    <property type="component" value="Unassembled WGS sequence"/>
</dbReference>
<feature type="compositionally biased region" description="Basic residues" evidence="4">
    <location>
        <begin position="1"/>
        <end position="10"/>
    </location>
</feature>
<evidence type="ECO:0000259" key="5">
    <source>
        <dbReference type="Pfam" id="PF12333"/>
    </source>
</evidence>
<gene>
    <name evidence="6" type="ORF">L873DRAFT_1694498</name>
</gene>
<dbReference type="STRING" id="1336337.A0A3N4JDS6"/>
<organism evidence="6 7">
    <name type="scientific">Choiromyces venosus 120613-1</name>
    <dbReference type="NCBI Taxonomy" id="1336337"/>
    <lineage>
        <taxon>Eukaryota</taxon>
        <taxon>Fungi</taxon>
        <taxon>Dikarya</taxon>
        <taxon>Ascomycota</taxon>
        <taxon>Pezizomycotina</taxon>
        <taxon>Pezizomycetes</taxon>
        <taxon>Pezizales</taxon>
        <taxon>Tuberaceae</taxon>
        <taxon>Choiromyces</taxon>
    </lineage>
</organism>
<feature type="region of interest" description="Disordered" evidence="4">
    <location>
        <begin position="1"/>
        <end position="28"/>
    </location>
</feature>
<evidence type="ECO:0000256" key="3">
    <source>
        <dbReference type="RuleBase" id="RU368021"/>
    </source>
</evidence>
<dbReference type="OrthoDB" id="361362at2759"/>
<evidence type="ECO:0000313" key="7">
    <source>
        <dbReference type="Proteomes" id="UP000276215"/>
    </source>
</evidence>
<keyword evidence="3" id="KW-0690">Ribosome biogenesis</keyword>
<keyword evidence="3" id="KW-0698">rRNA processing</keyword>
<dbReference type="PANTHER" id="PTHR16056">
    <property type="entry name" value="REGULATOR OF MICROTUBULE DYNAMICS PROTEIN"/>
    <property type="match status" value="1"/>
</dbReference>
<protein>
    <recommendedName>
        <fullName evidence="3">Pre-rRNA-processing protein</fullName>
    </recommendedName>
</protein>
<reference evidence="6 7" key="1">
    <citation type="journal article" date="2018" name="Nat. Ecol. Evol.">
        <title>Pezizomycetes genomes reveal the molecular basis of ectomycorrhizal truffle lifestyle.</title>
        <authorList>
            <person name="Murat C."/>
            <person name="Payen T."/>
            <person name="Noel B."/>
            <person name="Kuo A."/>
            <person name="Morin E."/>
            <person name="Chen J."/>
            <person name="Kohler A."/>
            <person name="Krizsan K."/>
            <person name="Balestrini R."/>
            <person name="Da Silva C."/>
            <person name="Montanini B."/>
            <person name="Hainaut M."/>
            <person name="Levati E."/>
            <person name="Barry K.W."/>
            <person name="Belfiori B."/>
            <person name="Cichocki N."/>
            <person name="Clum A."/>
            <person name="Dockter R.B."/>
            <person name="Fauchery L."/>
            <person name="Guy J."/>
            <person name="Iotti M."/>
            <person name="Le Tacon F."/>
            <person name="Lindquist E.A."/>
            <person name="Lipzen A."/>
            <person name="Malagnac F."/>
            <person name="Mello A."/>
            <person name="Molinier V."/>
            <person name="Miyauchi S."/>
            <person name="Poulain J."/>
            <person name="Riccioni C."/>
            <person name="Rubini A."/>
            <person name="Sitrit Y."/>
            <person name="Splivallo R."/>
            <person name="Traeger S."/>
            <person name="Wang M."/>
            <person name="Zifcakova L."/>
            <person name="Wipf D."/>
            <person name="Zambonelli A."/>
            <person name="Paolocci F."/>
            <person name="Nowrousian M."/>
            <person name="Ottonello S."/>
            <person name="Baldrian P."/>
            <person name="Spatafora J.W."/>
            <person name="Henrissat B."/>
            <person name="Nagy L.G."/>
            <person name="Aury J.M."/>
            <person name="Wincker P."/>
            <person name="Grigoriev I.V."/>
            <person name="Bonfante P."/>
            <person name="Martin F.M."/>
        </authorList>
    </citation>
    <scope>NUCLEOTIDE SEQUENCE [LARGE SCALE GENOMIC DNA]</scope>
    <source>
        <strain evidence="6 7">120613-1</strain>
    </source>
</reference>
<keyword evidence="2 3" id="KW-0539">Nucleus</keyword>
<accession>A0A3N4JDS6</accession>
<comment type="subunit">
    <text evidence="3">Component of the RIX1 complex.</text>
</comment>
<dbReference type="InterPro" id="IPR024679">
    <property type="entry name" value="Ipi1_N"/>
</dbReference>
<dbReference type="GO" id="GO:0005634">
    <property type="term" value="C:nucleus"/>
    <property type="evidence" value="ECO:0007669"/>
    <property type="project" value="UniProtKB-SubCell"/>
</dbReference>
<sequence>MGASAKRKKEKQKDFQKPKLKVGKAKAKPDNFTNTSFKSKAITLATQSLHTSAPSTSYLFTHHLSLLTHHNASTRKESLSYLKTHLPTALSTTTSNPNAISSLPTTSSLISSLLPLILDPAASVRAQLLTLLSHLPQTHIALHTRKILLFVNSAMTHISSEIRADSPKFLDWLVGACGEDVFSAGGWGVCLRGLCGCLGFAGAGGSGAGGKASSIVLPKVQDVKIALPHLSVLTKVLEAGLVGRVDVEGQEDGRRRRPDGLHVSYEAHKLPSRSNAYASLGLFEPLGAVSKDGVLQEAEPEDRVSRMRYLTGGGSGRAVFDSLTAGLGRLKKDGGEVGRAAGKALAVLDAASKEDLVE</sequence>
<name>A0A3N4JDS6_9PEZI</name>
<feature type="domain" description="Pre-rRNA-processing protein Ipi1 N-terminal" evidence="5">
    <location>
        <begin position="139"/>
        <end position="237"/>
    </location>
</feature>
<comment type="similarity">
    <text evidence="3">Belongs to the IPI1/TEX10 family.</text>
</comment>
<comment type="subcellular location">
    <subcellularLocation>
        <location evidence="1 3">Nucleus</location>
    </subcellularLocation>
</comment>
<dbReference type="Pfam" id="PF12333">
    <property type="entry name" value="Ipi1_N"/>
    <property type="match status" value="1"/>
</dbReference>
<evidence type="ECO:0000256" key="4">
    <source>
        <dbReference type="SAM" id="MobiDB-lite"/>
    </source>
</evidence>
<proteinExistence type="inferred from homology"/>
<comment type="function">
    <text evidence="3">Component of the RIX1 complex required for processing of ITS2 sequences from 35S pre-rRNA.</text>
</comment>
<evidence type="ECO:0000313" key="6">
    <source>
        <dbReference type="EMBL" id="RPA96425.1"/>
    </source>
</evidence>